<dbReference type="AlphaFoldDB" id="A0A4S8LHB3"/>
<dbReference type="Proteomes" id="UP000297245">
    <property type="component" value="Unassembled WGS sequence"/>
</dbReference>
<evidence type="ECO:0000256" key="1">
    <source>
        <dbReference type="SAM" id="MobiDB-lite"/>
    </source>
</evidence>
<keyword evidence="3" id="KW-1185">Reference proteome</keyword>
<evidence type="ECO:0000313" key="3">
    <source>
        <dbReference type="Proteomes" id="UP000297245"/>
    </source>
</evidence>
<name>A0A4S8LHB3_DENBC</name>
<evidence type="ECO:0000313" key="2">
    <source>
        <dbReference type="EMBL" id="THU88427.1"/>
    </source>
</evidence>
<dbReference type="OrthoDB" id="2382881at2759"/>
<proteinExistence type="predicted"/>
<dbReference type="EMBL" id="ML179410">
    <property type="protein sequence ID" value="THU88427.1"/>
    <property type="molecule type" value="Genomic_DNA"/>
</dbReference>
<organism evidence="2 3">
    <name type="scientific">Dendrothele bispora (strain CBS 962.96)</name>
    <dbReference type="NCBI Taxonomy" id="1314807"/>
    <lineage>
        <taxon>Eukaryota</taxon>
        <taxon>Fungi</taxon>
        <taxon>Dikarya</taxon>
        <taxon>Basidiomycota</taxon>
        <taxon>Agaricomycotina</taxon>
        <taxon>Agaricomycetes</taxon>
        <taxon>Agaricomycetidae</taxon>
        <taxon>Agaricales</taxon>
        <taxon>Agaricales incertae sedis</taxon>
        <taxon>Dendrothele</taxon>
    </lineage>
</organism>
<feature type="region of interest" description="Disordered" evidence="1">
    <location>
        <begin position="1"/>
        <end position="28"/>
    </location>
</feature>
<gene>
    <name evidence="2" type="ORF">K435DRAFT_314925</name>
</gene>
<reference evidence="2 3" key="1">
    <citation type="journal article" date="2019" name="Nat. Ecol. Evol.">
        <title>Megaphylogeny resolves global patterns of mushroom evolution.</title>
        <authorList>
            <person name="Varga T."/>
            <person name="Krizsan K."/>
            <person name="Foldi C."/>
            <person name="Dima B."/>
            <person name="Sanchez-Garcia M."/>
            <person name="Sanchez-Ramirez S."/>
            <person name="Szollosi G.J."/>
            <person name="Szarkandi J.G."/>
            <person name="Papp V."/>
            <person name="Albert L."/>
            <person name="Andreopoulos W."/>
            <person name="Angelini C."/>
            <person name="Antonin V."/>
            <person name="Barry K.W."/>
            <person name="Bougher N.L."/>
            <person name="Buchanan P."/>
            <person name="Buyck B."/>
            <person name="Bense V."/>
            <person name="Catcheside P."/>
            <person name="Chovatia M."/>
            <person name="Cooper J."/>
            <person name="Damon W."/>
            <person name="Desjardin D."/>
            <person name="Finy P."/>
            <person name="Geml J."/>
            <person name="Haridas S."/>
            <person name="Hughes K."/>
            <person name="Justo A."/>
            <person name="Karasinski D."/>
            <person name="Kautmanova I."/>
            <person name="Kiss B."/>
            <person name="Kocsube S."/>
            <person name="Kotiranta H."/>
            <person name="LaButti K.M."/>
            <person name="Lechner B.E."/>
            <person name="Liimatainen K."/>
            <person name="Lipzen A."/>
            <person name="Lukacs Z."/>
            <person name="Mihaltcheva S."/>
            <person name="Morgado L.N."/>
            <person name="Niskanen T."/>
            <person name="Noordeloos M.E."/>
            <person name="Ohm R.A."/>
            <person name="Ortiz-Santana B."/>
            <person name="Ovrebo C."/>
            <person name="Racz N."/>
            <person name="Riley R."/>
            <person name="Savchenko A."/>
            <person name="Shiryaev A."/>
            <person name="Soop K."/>
            <person name="Spirin V."/>
            <person name="Szebenyi C."/>
            <person name="Tomsovsky M."/>
            <person name="Tulloss R.E."/>
            <person name="Uehling J."/>
            <person name="Grigoriev I.V."/>
            <person name="Vagvolgyi C."/>
            <person name="Papp T."/>
            <person name="Martin F.M."/>
            <person name="Miettinen O."/>
            <person name="Hibbett D.S."/>
            <person name="Nagy L.G."/>
        </authorList>
    </citation>
    <scope>NUCLEOTIDE SEQUENCE [LARGE SCALE GENOMIC DNA]</scope>
    <source>
        <strain evidence="2 3">CBS 962.96</strain>
    </source>
</reference>
<accession>A0A4S8LHB3</accession>
<sequence length="214" mass="23999">MEFWPKTVRRADETSNRKKKDKEKSSGYPLLESGRLEAVNLVETNGRFQWTSPLLASSKDQLQAEKSIKVFPSTRPPLQTSYTTVSQNAEQSANFLRTYYPDMDIAADLVREELSANDAIMRERNRYDPLQGNLLEVCPGLSSEPAFLVFAMGESGCDLNVSPLVSVKDKLCFRPNATPLRSFSTPLQQIVSSPFIGRSKNIVLHRHSHSNSCS</sequence>
<protein>
    <submittedName>
        <fullName evidence="2">Uncharacterized protein</fullName>
    </submittedName>
</protein>